<accession>A0A066VJE7</accession>
<reference evidence="2 3" key="1">
    <citation type="submission" date="2014-05" db="EMBL/GenBank/DDBJ databases">
        <title>Draft genome sequence of a rare smut relative, Tilletiaria anomala UBC 951.</title>
        <authorList>
            <consortium name="DOE Joint Genome Institute"/>
            <person name="Toome M."/>
            <person name="Kuo A."/>
            <person name="Henrissat B."/>
            <person name="Lipzen A."/>
            <person name="Tritt A."/>
            <person name="Yoshinaga Y."/>
            <person name="Zane M."/>
            <person name="Barry K."/>
            <person name="Grigoriev I.V."/>
            <person name="Spatafora J.W."/>
            <person name="Aimea M.C."/>
        </authorList>
    </citation>
    <scope>NUCLEOTIDE SEQUENCE [LARGE SCALE GENOMIC DNA]</scope>
    <source>
        <strain evidence="2 3">UBC 951</strain>
    </source>
</reference>
<protein>
    <submittedName>
        <fullName evidence="2">Uncharacterized protein</fullName>
    </submittedName>
</protein>
<gene>
    <name evidence="2" type="ORF">K437DRAFT_189311</name>
</gene>
<proteinExistence type="predicted"/>
<dbReference type="Proteomes" id="UP000027361">
    <property type="component" value="Unassembled WGS sequence"/>
</dbReference>
<dbReference type="EMBL" id="JMSN01000091">
    <property type="protein sequence ID" value="KDN40428.1"/>
    <property type="molecule type" value="Genomic_DNA"/>
</dbReference>
<organism evidence="2 3">
    <name type="scientific">Tilletiaria anomala (strain ATCC 24038 / CBS 436.72 / UBC 951)</name>
    <dbReference type="NCBI Taxonomy" id="1037660"/>
    <lineage>
        <taxon>Eukaryota</taxon>
        <taxon>Fungi</taxon>
        <taxon>Dikarya</taxon>
        <taxon>Basidiomycota</taxon>
        <taxon>Ustilaginomycotina</taxon>
        <taxon>Exobasidiomycetes</taxon>
        <taxon>Georgefischeriales</taxon>
        <taxon>Tilletiariaceae</taxon>
        <taxon>Tilletiaria</taxon>
    </lineage>
</organism>
<dbReference type="AlphaFoldDB" id="A0A066VJE7"/>
<sequence>MRSAKDSNAKDKSKAPLSALMASCSVPCGTGQYTAHSNLDICLPTKRHVRGMGSPLFQDPSNRVPCKPVPSSSSAIRLRKGYDSTRGRSDVRLVIMALGELAVGNLADAFSNATPESHFPSADPNPCTPPRIKPAEPERQLWLLPPTACPVGDLSHAFQEWPPPTH</sequence>
<dbReference type="HOGENOM" id="CLU_1603894_0_0_1"/>
<name>A0A066VJE7_TILAU</name>
<dbReference type="GeneID" id="25261964"/>
<evidence type="ECO:0000256" key="1">
    <source>
        <dbReference type="SAM" id="MobiDB-lite"/>
    </source>
</evidence>
<dbReference type="RefSeq" id="XP_013241385.1">
    <property type="nucleotide sequence ID" value="XM_013385931.1"/>
</dbReference>
<evidence type="ECO:0000313" key="2">
    <source>
        <dbReference type="EMBL" id="KDN40428.1"/>
    </source>
</evidence>
<keyword evidence="3" id="KW-1185">Reference proteome</keyword>
<evidence type="ECO:0000313" key="3">
    <source>
        <dbReference type="Proteomes" id="UP000027361"/>
    </source>
</evidence>
<feature type="region of interest" description="Disordered" evidence="1">
    <location>
        <begin position="114"/>
        <end position="133"/>
    </location>
</feature>
<dbReference type="InParanoid" id="A0A066VJE7"/>
<comment type="caution">
    <text evidence="2">The sequence shown here is derived from an EMBL/GenBank/DDBJ whole genome shotgun (WGS) entry which is preliminary data.</text>
</comment>